<dbReference type="AlphaFoldDB" id="C4QXL3"/>
<dbReference type="KEGG" id="ppa:PAS_chr1-4_0156"/>
<dbReference type="EMBL" id="FN392319">
    <property type="protein sequence ID" value="CAY67986.1"/>
    <property type="molecule type" value="Genomic_DNA"/>
</dbReference>
<sequence length="157" mass="18226">MGAWVMDVFHDHTSLDFLDNLLKSQDQVKFVVDSLAAPVPQTLEDGEIDCSESFQKLMSAIFLAIWLDFDTKIPLAKAKYSGHITDGIEETYDKVKDSPDFQELEKQGQFFKNQAKQWLKSLSENPELSELCELWIKDPENYKKWKENIDWVIDFVS</sequence>
<proteinExistence type="predicted"/>
<evidence type="ECO:0008006" key="3">
    <source>
        <dbReference type="Google" id="ProtNLM"/>
    </source>
</evidence>
<accession>C4QXL3</accession>
<dbReference type="GeneID" id="8197140"/>
<reference evidence="1 2" key="1">
    <citation type="journal article" date="2009" name="Nat. Biotechnol.">
        <title>Genome sequence of the recombinant protein production host Pichia pastoris.</title>
        <authorList>
            <person name="De Schutter K."/>
            <person name="Lin Y.C."/>
            <person name="Tiels P."/>
            <person name="Van Hecke A."/>
            <person name="Glinka S."/>
            <person name="Weber-Lehmann J."/>
            <person name="Rouze P."/>
            <person name="Van de Peer Y."/>
            <person name="Callewaert N."/>
        </authorList>
    </citation>
    <scope>NUCLEOTIDE SEQUENCE [LARGE SCALE GENOMIC DNA]</scope>
    <source>
        <strain evidence="2">GS115 / ATCC 20864</strain>
    </source>
</reference>
<keyword evidence="2" id="KW-1185">Reference proteome</keyword>
<dbReference type="Pfam" id="PF14078">
    <property type="entry name" value="DUF4259"/>
    <property type="match status" value="1"/>
</dbReference>
<evidence type="ECO:0000313" key="2">
    <source>
        <dbReference type="Proteomes" id="UP000000314"/>
    </source>
</evidence>
<dbReference type="HOGENOM" id="CLU_1678582_0_0_1"/>
<organism evidence="1 2">
    <name type="scientific">Komagataella phaffii (strain GS115 / ATCC 20864)</name>
    <name type="common">Yeast</name>
    <name type="synonym">Pichia pastoris</name>
    <dbReference type="NCBI Taxonomy" id="644223"/>
    <lineage>
        <taxon>Eukaryota</taxon>
        <taxon>Fungi</taxon>
        <taxon>Dikarya</taxon>
        <taxon>Ascomycota</taxon>
        <taxon>Saccharomycotina</taxon>
        <taxon>Pichiomycetes</taxon>
        <taxon>Pichiales</taxon>
        <taxon>Pichiaceae</taxon>
        <taxon>Komagataella</taxon>
    </lineage>
</organism>
<dbReference type="InParanoid" id="C4QXL3"/>
<gene>
    <name evidence="1" type="ordered locus">PAS_chr1-4_0156</name>
</gene>
<dbReference type="OrthoDB" id="10320595at2759"/>
<dbReference type="Proteomes" id="UP000000314">
    <property type="component" value="Chromosome 1"/>
</dbReference>
<dbReference type="InterPro" id="IPR025355">
    <property type="entry name" value="DUF4259"/>
</dbReference>
<name>C4QXL3_KOMPG</name>
<evidence type="ECO:0000313" key="1">
    <source>
        <dbReference type="EMBL" id="CAY67986.1"/>
    </source>
</evidence>
<protein>
    <recommendedName>
        <fullName evidence="3">DUF4259 domain-containing protein</fullName>
    </recommendedName>
</protein>
<dbReference type="RefSeq" id="XP_002490267.1">
    <property type="nucleotide sequence ID" value="XM_002490222.1"/>
</dbReference>